<gene>
    <name evidence="3" type="primary">LOC104989542</name>
</gene>
<accession>A0A6P3HM13</accession>
<reference evidence="3" key="1">
    <citation type="submission" date="2025-08" db="UniProtKB">
        <authorList>
            <consortium name="RefSeq"/>
        </authorList>
    </citation>
    <scope>IDENTIFICATION</scope>
    <source>
        <tissue evidence="3">Blood</tissue>
    </source>
</reference>
<dbReference type="OrthoDB" id="9535799at2759"/>
<feature type="region of interest" description="Disordered" evidence="1">
    <location>
        <begin position="1"/>
        <end position="167"/>
    </location>
</feature>
<feature type="compositionally biased region" description="Pro residues" evidence="1">
    <location>
        <begin position="150"/>
        <end position="161"/>
    </location>
</feature>
<organism evidence="2 3">
    <name type="scientific">Bison bison bison</name>
    <name type="common">North American plains bison</name>
    <dbReference type="NCBI Taxonomy" id="43346"/>
    <lineage>
        <taxon>Eukaryota</taxon>
        <taxon>Metazoa</taxon>
        <taxon>Chordata</taxon>
        <taxon>Craniata</taxon>
        <taxon>Vertebrata</taxon>
        <taxon>Euteleostomi</taxon>
        <taxon>Mammalia</taxon>
        <taxon>Eutheria</taxon>
        <taxon>Laurasiatheria</taxon>
        <taxon>Artiodactyla</taxon>
        <taxon>Ruminantia</taxon>
        <taxon>Pecora</taxon>
        <taxon>Bovidae</taxon>
        <taxon>Bovinae</taxon>
        <taxon>Bison</taxon>
    </lineage>
</organism>
<feature type="compositionally biased region" description="Polar residues" evidence="1">
    <location>
        <begin position="85"/>
        <end position="105"/>
    </location>
</feature>
<dbReference type="KEGG" id="bbis:104989542"/>
<dbReference type="Proteomes" id="UP000515208">
    <property type="component" value="Unplaced"/>
</dbReference>
<evidence type="ECO:0000256" key="1">
    <source>
        <dbReference type="SAM" id="MobiDB-lite"/>
    </source>
</evidence>
<feature type="compositionally biased region" description="Basic and acidic residues" evidence="1">
    <location>
        <begin position="50"/>
        <end position="63"/>
    </location>
</feature>
<dbReference type="RefSeq" id="XP_010839550.1">
    <property type="nucleotide sequence ID" value="XM_010841248.1"/>
</dbReference>
<dbReference type="GO" id="GO:0005886">
    <property type="term" value="C:plasma membrane"/>
    <property type="evidence" value="ECO:0007669"/>
    <property type="project" value="TreeGrafter"/>
</dbReference>
<evidence type="ECO:0000313" key="3">
    <source>
        <dbReference type="RefSeq" id="XP_010839550.1"/>
    </source>
</evidence>
<keyword evidence="2" id="KW-1185">Reference proteome</keyword>
<protein>
    <submittedName>
        <fullName evidence="3">Nutritionally-regulated adipose and cardiac enriched protein homolog</fullName>
    </submittedName>
</protein>
<dbReference type="PANTHER" id="PTHR36868:SF1">
    <property type="entry name" value="NUTRITIONALLY-REGULATED ADIPOSE AND CARDIAC ENRICHED PROTEIN HOMOLOG"/>
    <property type="match status" value="1"/>
</dbReference>
<dbReference type="PANTHER" id="PTHR36868">
    <property type="entry name" value="NUTRITIONALLY-REGULATED ADIPOSE AND CARDIAC ENRICHED PROTEIN HOMOLOG"/>
    <property type="match status" value="1"/>
</dbReference>
<name>A0A6P3HM13_BISBB</name>
<dbReference type="InterPro" id="IPR028114">
    <property type="entry name" value="DUF4658"/>
</dbReference>
<dbReference type="AlphaFoldDB" id="A0A6P3HM13"/>
<proteinExistence type="predicted"/>
<feature type="compositionally biased region" description="Basic and acidic residues" evidence="1">
    <location>
        <begin position="12"/>
        <end position="25"/>
    </location>
</feature>
<evidence type="ECO:0000313" key="2">
    <source>
        <dbReference type="Proteomes" id="UP000515208"/>
    </source>
</evidence>
<sequence>MKTAAHALSPDSRPETQHQTRKNEEAAPGSPTPRAGREGRKGPASILRRSPQERCGRGDEPRRTTRHVRFREPLEVAVHCKRGEFTSSKLHLRGQQRSPSLTSRSAPPPGAPNTRKQRPSDGESGPCQHWPGASNVLRPGRAHGQGPGGLPGPAPRRPPAPAAGSPGLLALPVAALTATPAPRGPRGVPWEVFFKQECHH</sequence>
<dbReference type="GeneID" id="104989542"/>
<dbReference type="Pfam" id="PF15555">
    <property type="entry name" value="DUF4658"/>
    <property type="match status" value="1"/>
</dbReference>